<keyword evidence="3" id="KW-1185">Reference proteome</keyword>
<organism evidence="2 3">
    <name type="scientific">Bifidobacterium aemilianum</name>
    <dbReference type="NCBI Taxonomy" id="2493120"/>
    <lineage>
        <taxon>Bacteria</taxon>
        <taxon>Bacillati</taxon>
        <taxon>Actinomycetota</taxon>
        <taxon>Actinomycetes</taxon>
        <taxon>Bifidobacteriales</taxon>
        <taxon>Bifidobacteriaceae</taxon>
        <taxon>Bifidobacterium</taxon>
    </lineage>
</organism>
<dbReference type="GO" id="GO:0022857">
    <property type="term" value="F:transmembrane transporter activity"/>
    <property type="evidence" value="ECO:0007669"/>
    <property type="project" value="TreeGrafter"/>
</dbReference>
<evidence type="ECO:0000259" key="1">
    <source>
        <dbReference type="Pfam" id="PF00005"/>
    </source>
</evidence>
<comment type="caution">
    <text evidence="2">The sequence shown here is derived from an EMBL/GenBank/DDBJ whole genome shotgun (WGS) entry which is preliminary data.</text>
</comment>
<dbReference type="SUPFAM" id="SSF52540">
    <property type="entry name" value="P-loop containing nucleoside triphosphate hydrolases"/>
    <property type="match status" value="1"/>
</dbReference>
<gene>
    <name evidence="2" type="ORF">CRD60_02590</name>
</gene>
<dbReference type="Gene3D" id="3.40.50.300">
    <property type="entry name" value="P-loop containing nucleotide triphosphate hydrolases"/>
    <property type="match status" value="1"/>
</dbReference>
<dbReference type="PANTHER" id="PTHR24220">
    <property type="entry name" value="IMPORT ATP-BINDING PROTEIN"/>
    <property type="match status" value="1"/>
</dbReference>
<accession>A0A366KAB3</accession>
<sequence>MDTDVRQGTMVEADGLAKNFVSGDGSATRVLDVVRFAAGGGMTAIAGPSGCGKSILLYCLSGLEAPCRGSVRVLVEDLSAKDQRGLAIFRRAHIGFVFQSYNLVPAMSVLDNVMPPLTLAGRKAEPGRLSARMSRFRLIGHDDDMA</sequence>
<dbReference type="GO" id="GO:0005524">
    <property type="term" value="F:ATP binding"/>
    <property type="evidence" value="ECO:0007669"/>
    <property type="project" value="InterPro"/>
</dbReference>
<dbReference type="Pfam" id="PF00005">
    <property type="entry name" value="ABC_tran"/>
    <property type="match status" value="1"/>
</dbReference>
<protein>
    <recommendedName>
        <fullName evidence="1">ABC transporter domain-containing protein</fullName>
    </recommendedName>
</protein>
<dbReference type="AlphaFoldDB" id="A0A366KAB3"/>
<dbReference type="RefSeq" id="WP_113859762.1">
    <property type="nucleotide sequence ID" value="NZ_PDCG01000002.1"/>
</dbReference>
<dbReference type="InterPro" id="IPR015854">
    <property type="entry name" value="ABC_transpr_LolD-like"/>
</dbReference>
<dbReference type="GO" id="GO:0016887">
    <property type="term" value="F:ATP hydrolysis activity"/>
    <property type="evidence" value="ECO:0007669"/>
    <property type="project" value="InterPro"/>
</dbReference>
<dbReference type="InterPro" id="IPR027417">
    <property type="entry name" value="P-loop_NTPase"/>
</dbReference>
<dbReference type="InterPro" id="IPR003439">
    <property type="entry name" value="ABC_transporter-like_ATP-bd"/>
</dbReference>
<dbReference type="EMBL" id="PDCG01000002">
    <property type="protein sequence ID" value="RBP98078.1"/>
    <property type="molecule type" value="Genomic_DNA"/>
</dbReference>
<name>A0A366KAB3_9BIFI</name>
<reference evidence="2 3" key="1">
    <citation type="submission" date="2017-10" db="EMBL/GenBank/DDBJ databases">
        <title>Bifidobacterium xylocopum sp. nov. and Bifidobacterium aemilianum sp. nov., from the carpenter bee (Xylocopa violacea) digestive tract.</title>
        <authorList>
            <person name="Alberoni D."/>
            <person name="Baffoni L."/>
            <person name="Di Gioia D."/>
            <person name="Gaggia F."/>
            <person name="Biavati B."/>
        </authorList>
    </citation>
    <scope>NUCLEOTIDE SEQUENCE [LARGE SCALE GENOMIC DNA]</scope>
    <source>
        <strain evidence="2 3">XV10</strain>
    </source>
</reference>
<proteinExistence type="predicted"/>
<evidence type="ECO:0000313" key="3">
    <source>
        <dbReference type="Proteomes" id="UP000252530"/>
    </source>
</evidence>
<dbReference type="PANTHER" id="PTHR24220:SF659">
    <property type="entry name" value="TRANSPORTER, PUTATIVE-RELATED"/>
    <property type="match status" value="1"/>
</dbReference>
<evidence type="ECO:0000313" key="2">
    <source>
        <dbReference type="EMBL" id="RBP98078.1"/>
    </source>
</evidence>
<feature type="domain" description="ABC transporter" evidence="1">
    <location>
        <begin position="40"/>
        <end position="138"/>
    </location>
</feature>
<dbReference type="OrthoDB" id="3176024at2"/>
<dbReference type="GO" id="GO:0005886">
    <property type="term" value="C:plasma membrane"/>
    <property type="evidence" value="ECO:0007669"/>
    <property type="project" value="TreeGrafter"/>
</dbReference>
<dbReference type="Proteomes" id="UP000252530">
    <property type="component" value="Unassembled WGS sequence"/>
</dbReference>